<dbReference type="KEGG" id="ptkz:JDV02_010854"/>
<feature type="compositionally biased region" description="Polar residues" evidence="1">
    <location>
        <begin position="304"/>
        <end position="325"/>
    </location>
</feature>
<proteinExistence type="predicted"/>
<evidence type="ECO:0000313" key="3">
    <source>
        <dbReference type="EMBL" id="UNI18884.1"/>
    </source>
</evidence>
<evidence type="ECO:0000313" key="4">
    <source>
        <dbReference type="Proteomes" id="UP000829364"/>
    </source>
</evidence>
<gene>
    <name evidence="3" type="ORF">JDV02_010854</name>
</gene>
<keyword evidence="2" id="KW-0812">Transmembrane</keyword>
<evidence type="ECO:0000256" key="2">
    <source>
        <dbReference type="SAM" id="Phobius"/>
    </source>
</evidence>
<dbReference type="Proteomes" id="UP000829364">
    <property type="component" value="Chromosome 4"/>
</dbReference>
<dbReference type="RefSeq" id="XP_047842365.1">
    <property type="nucleotide sequence ID" value="XM_047992593.1"/>
</dbReference>
<dbReference type="OrthoDB" id="5421784at2759"/>
<sequence>MTKPSRGPSLLQAREDARSHPHPHSLFHRHRQPGDPRATPQTHHEHHRYPHQAAADDGPCAEHEADDTAQASSTAFAHDIGGDVIQRDGASHAPGVDTVVNVIKDPGSPFVTRVVQTVSLVHVVDPWGSAWETQTVLGPPSTIVVDTSGNTVAVSAAGVQATIAAFGVTPSTAATTAPRSSDTGTTAPSTTISSQASSLTSAPSHSASIYPTISGLRNGTNTVVHGNSSFVHSNASAHRVSALSAAASLSFTSTSSDSSTSESLTATTTGFKRSTTSISAHSSTTTTSSSFSLQGGGFVATTLADGTQPSPTSDPGTPAPNNLTPQQKQVIGGVVGSIAGVAFFALLILLAIKYKRRRDGRQLIGEGHPGQTASRSISGGDGGPGTSRTMAERSGPSAAVTAALATLTGKRNANKAASPPEGTERGFYRVSGRKLTSVLHTGGDGYSDPRESTISGSSDYYRGSQSFDPATVQAGHLALGVPMRPVSGVPVMRSGPARVPVTENPFDDPTTPTSPIDMSAGNVASRESPRAQGSRFQEGI</sequence>
<protein>
    <recommendedName>
        <fullName evidence="5">Mid2 domain-containing protein</fullName>
    </recommendedName>
</protein>
<feature type="region of interest" description="Disordered" evidence="1">
    <location>
        <begin position="499"/>
        <end position="540"/>
    </location>
</feature>
<evidence type="ECO:0008006" key="5">
    <source>
        <dbReference type="Google" id="ProtNLM"/>
    </source>
</evidence>
<organism evidence="3 4">
    <name type="scientific">Purpureocillium takamizusanense</name>
    <dbReference type="NCBI Taxonomy" id="2060973"/>
    <lineage>
        <taxon>Eukaryota</taxon>
        <taxon>Fungi</taxon>
        <taxon>Dikarya</taxon>
        <taxon>Ascomycota</taxon>
        <taxon>Pezizomycotina</taxon>
        <taxon>Sordariomycetes</taxon>
        <taxon>Hypocreomycetidae</taxon>
        <taxon>Hypocreales</taxon>
        <taxon>Ophiocordycipitaceae</taxon>
        <taxon>Purpureocillium</taxon>
    </lineage>
</organism>
<feature type="region of interest" description="Disordered" evidence="1">
    <location>
        <begin position="1"/>
        <end position="68"/>
    </location>
</feature>
<accession>A0A9Q8QHB3</accession>
<dbReference type="EMBL" id="CP086357">
    <property type="protein sequence ID" value="UNI18884.1"/>
    <property type="molecule type" value="Genomic_DNA"/>
</dbReference>
<dbReference type="AlphaFoldDB" id="A0A9Q8QHB3"/>
<feature type="transmembrane region" description="Helical" evidence="2">
    <location>
        <begin position="330"/>
        <end position="352"/>
    </location>
</feature>
<feature type="region of interest" description="Disordered" evidence="1">
    <location>
        <begin position="172"/>
        <end position="204"/>
    </location>
</feature>
<dbReference type="GeneID" id="72072771"/>
<keyword evidence="2" id="KW-1133">Transmembrane helix</keyword>
<evidence type="ECO:0000256" key="1">
    <source>
        <dbReference type="SAM" id="MobiDB-lite"/>
    </source>
</evidence>
<name>A0A9Q8QHB3_9HYPO</name>
<reference evidence="3" key="1">
    <citation type="submission" date="2021-11" db="EMBL/GenBank/DDBJ databases">
        <title>Purpureocillium_takamizusanense_genome.</title>
        <authorList>
            <person name="Nguyen N.-H."/>
        </authorList>
    </citation>
    <scope>NUCLEOTIDE SEQUENCE</scope>
    <source>
        <strain evidence="3">PT3</strain>
    </source>
</reference>
<feature type="region of interest" description="Disordered" evidence="1">
    <location>
        <begin position="439"/>
        <end position="458"/>
    </location>
</feature>
<feature type="region of interest" description="Disordered" evidence="1">
    <location>
        <begin position="300"/>
        <end position="325"/>
    </location>
</feature>
<keyword evidence="4" id="KW-1185">Reference proteome</keyword>
<feature type="region of interest" description="Disordered" evidence="1">
    <location>
        <begin position="363"/>
        <end position="399"/>
    </location>
</feature>
<feature type="compositionally biased region" description="Basic residues" evidence="1">
    <location>
        <begin position="20"/>
        <end position="31"/>
    </location>
</feature>
<keyword evidence="2" id="KW-0472">Membrane</keyword>